<name>A0A418MB14_9BACT</name>
<reference evidence="1 2" key="1">
    <citation type="submission" date="2018-08" db="EMBL/GenBank/DDBJ databases">
        <title>Fibrisoma montanum sp. nov., isolated from Danxia mountain soil.</title>
        <authorList>
            <person name="Huang Y."/>
        </authorList>
    </citation>
    <scope>NUCLEOTIDE SEQUENCE [LARGE SCALE GENOMIC DNA]</scope>
    <source>
        <strain evidence="1 2">HYT19</strain>
    </source>
</reference>
<protein>
    <submittedName>
        <fullName evidence="1">Uncharacterized protein</fullName>
    </submittedName>
</protein>
<evidence type="ECO:0000313" key="1">
    <source>
        <dbReference type="EMBL" id="RIV23567.1"/>
    </source>
</evidence>
<comment type="caution">
    <text evidence="1">The sequence shown here is derived from an EMBL/GenBank/DDBJ whole genome shotgun (WGS) entry which is preliminary data.</text>
</comment>
<proteinExistence type="predicted"/>
<dbReference type="AlphaFoldDB" id="A0A418MB14"/>
<keyword evidence="2" id="KW-1185">Reference proteome</keyword>
<accession>A0A418MB14</accession>
<dbReference type="EMBL" id="QXED01000003">
    <property type="protein sequence ID" value="RIV23567.1"/>
    <property type="molecule type" value="Genomic_DNA"/>
</dbReference>
<gene>
    <name evidence="1" type="ORF">DYU11_11315</name>
</gene>
<organism evidence="1 2">
    <name type="scientific">Fibrisoma montanum</name>
    <dbReference type="NCBI Taxonomy" id="2305895"/>
    <lineage>
        <taxon>Bacteria</taxon>
        <taxon>Pseudomonadati</taxon>
        <taxon>Bacteroidota</taxon>
        <taxon>Cytophagia</taxon>
        <taxon>Cytophagales</taxon>
        <taxon>Spirosomataceae</taxon>
        <taxon>Fibrisoma</taxon>
    </lineage>
</organism>
<dbReference type="Proteomes" id="UP000283523">
    <property type="component" value="Unassembled WGS sequence"/>
</dbReference>
<evidence type="ECO:0000313" key="2">
    <source>
        <dbReference type="Proteomes" id="UP000283523"/>
    </source>
</evidence>
<sequence length="227" mass="25635">MKFIYALFLTVVFRTFCGGQNKPDLPKDTVKSVINDLFTSPGPDERYVHTKHEYTDSFGRRLIIQNSYPKGGVAINGRRGYTSFSGKTHGFGIFWTRVINETATPVELTINFPADSFAISSVPNSYFKLLLPPDAMTLDRQSLYNYGYKTADLVSFLDTSFNKPTRFQRTLNPKEACLFYVVMLSYTPDNGPVRAGLFAKGQDLFYRMSIDPFGSQEVSCGQIVFNK</sequence>